<reference evidence="1" key="1">
    <citation type="submission" date="2021-11" db="EMBL/GenBank/DDBJ databases">
        <authorList>
            <person name="Bulgarelli D."/>
        </authorList>
    </citation>
    <scope>NUCLEOTIDE SEQUENCE</scope>
    <source>
        <strain evidence="1">Bi133</strain>
    </source>
</reference>
<comment type="caution">
    <text evidence="1">The sequence shown here is derived from an EMBL/GenBank/DDBJ whole genome shotgun (WGS) entry which is preliminary data.</text>
</comment>
<evidence type="ECO:0000313" key="1">
    <source>
        <dbReference type="EMBL" id="CAH0315943.1"/>
    </source>
</evidence>
<dbReference type="InterPro" id="IPR011006">
    <property type="entry name" value="CheY-like_superfamily"/>
</dbReference>
<organism evidence="1 2">
    <name type="scientific">Peribacillus simplex</name>
    <dbReference type="NCBI Taxonomy" id="1478"/>
    <lineage>
        <taxon>Bacteria</taxon>
        <taxon>Bacillati</taxon>
        <taxon>Bacillota</taxon>
        <taxon>Bacilli</taxon>
        <taxon>Bacillales</taxon>
        <taxon>Bacillaceae</taxon>
        <taxon>Peribacillus</taxon>
    </lineage>
</organism>
<name>A0A9W4LA54_9BACI</name>
<dbReference type="SUPFAM" id="SSF52172">
    <property type="entry name" value="CheY-like"/>
    <property type="match status" value="1"/>
</dbReference>
<sequence>MARIFIVEDAKFMKMTLSNILPKAGHEVVSEGREAIE</sequence>
<evidence type="ECO:0000313" key="2">
    <source>
        <dbReference type="Proteomes" id="UP000789326"/>
    </source>
</evidence>
<dbReference type="AlphaFoldDB" id="A0A9W4LA54"/>
<protein>
    <submittedName>
        <fullName evidence="1">Chemotaxis protein CheY</fullName>
    </submittedName>
</protein>
<proteinExistence type="predicted"/>
<accession>A0A9W4LA54</accession>
<dbReference type="EMBL" id="CAKKMG010000165">
    <property type="protein sequence ID" value="CAH0315943.1"/>
    <property type="molecule type" value="Genomic_DNA"/>
</dbReference>
<dbReference type="Proteomes" id="UP000789326">
    <property type="component" value="Unassembled WGS sequence"/>
</dbReference>
<gene>
    <name evidence="1" type="primary">cheY_2</name>
    <name evidence="1" type="ORF">SRABI133_05138</name>
</gene>